<dbReference type="SUPFAM" id="SSF54593">
    <property type="entry name" value="Glyoxalase/Bleomycin resistance protein/Dihydroxybiphenyl dioxygenase"/>
    <property type="match status" value="1"/>
</dbReference>
<dbReference type="PROSITE" id="PS51819">
    <property type="entry name" value="VOC"/>
    <property type="match status" value="1"/>
</dbReference>
<keyword evidence="3" id="KW-1185">Reference proteome</keyword>
<dbReference type="Gene3D" id="3.10.180.10">
    <property type="entry name" value="2,3-Dihydroxybiphenyl 1,2-Dioxygenase, domain 1"/>
    <property type="match status" value="1"/>
</dbReference>
<dbReference type="InterPro" id="IPR037523">
    <property type="entry name" value="VOC_core"/>
</dbReference>
<organism evidence="2 3">
    <name type="scientific">Nocardia donostiensis</name>
    <dbReference type="NCBI Taxonomy" id="1538463"/>
    <lineage>
        <taxon>Bacteria</taxon>
        <taxon>Bacillati</taxon>
        <taxon>Actinomycetota</taxon>
        <taxon>Actinomycetes</taxon>
        <taxon>Mycobacteriales</taxon>
        <taxon>Nocardiaceae</taxon>
        <taxon>Nocardia</taxon>
    </lineage>
</organism>
<comment type="caution">
    <text evidence="2">The sequence shown here is derived from an EMBL/GenBank/DDBJ whole genome shotgun (WGS) entry which is preliminary data.</text>
</comment>
<name>A0A1W0B7T6_9NOCA</name>
<dbReference type="PANTHER" id="PTHR33993">
    <property type="entry name" value="GLYOXALASE-RELATED"/>
    <property type="match status" value="1"/>
</dbReference>
<dbReference type="Pfam" id="PF18029">
    <property type="entry name" value="Glyoxalase_6"/>
    <property type="match status" value="1"/>
</dbReference>
<dbReference type="InterPro" id="IPR029068">
    <property type="entry name" value="Glyas_Bleomycin-R_OHBP_Dase"/>
</dbReference>
<dbReference type="AlphaFoldDB" id="A0A1W0B7T6"/>
<evidence type="ECO:0000313" key="2">
    <source>
        <dbReference type="EMBL" id="ONM46315.1"/>
    </source>
</evidence>
<dbReference type="InterPro" id="IPR052164">
    <property type="entry name" value="Anthracycline_SecMetBiosynth"/>
</dbReference>
<sequence length="232" mass="24870">MLHRPDGTFCWVDLKTHDPSATAAFFAAVLGWSFEIDQGSWRQATVIRTGEHRIGGLSDSSAAVYPPGTPAHLAHYLAVTSLDARVAAAVEAGAQVVPPFDAGDDGRIATLFDPFGAAVSLWQRAPRRGWTHSPETVAAPRRLRHLSADPVAAAEFYPHVFGMTDRDTEFAELDKENIMAGWNLIVAVDSVAEVQRRAAVLPSGSCRVHAVDGRSVVAELTGPDGLTFSIES</sequence>
<dbReference type="InterPro" id="IPR041581">
    <property type="entry name" value="Glyoxalase_6"/>
</dbReference>
<accession>A0A1W0B7T6</accession>
<protein>
    <recommendedName>
        <fullName evidence="1">VOC domain-containing protein</fullName>
    </recommendedName>
</protein>
<evidence type="ECO:0000259" key="1">
    <source>
        <dbReference type="PROSITE" id="PS51819"/>
    </source>
</evidence>
<gene>
    <name evidence="2" type="ORF">B0T46_23695</name>
</gene>
<reference evidence="2 3" key="1">
    <citation type="journal article" date="2016" name="Antonie Van Leeuwenhoek">
        <title>Nocardia donostiensis sp. nov., isolated from human respiratory specimens.</title>
        <authorList>
            <person name="Ercibengoa M."/>
            <person name="Bell M."/>
            <person name="Marimon J.M."/>
            <person name="Humrighouse B."/>
            <person name="Klenk H.P."/>
            <person name="Potter G."/>
            <person name="Perez-Trallero E."/>
        </authorList>
    </citation>
    <scope>NUCLEOTIDE SEQUENCE [LARGE SCALE GENOMIC DNA]</scope>
    <source>
        <strain evidence="2 3">X1655</strain>
    </source>
</reference>
<evidence type="ECO:0000313" key="3">
    <source>
        <dbReference type="Proteomes" id="UP000188836"/>
    </source>
</evidence>
<dbReference type="PANTHER" id="PTHR33993:SF14">
    <property type="entry name" value="GB|AAF24581.1"/>
    <property type="match status" value="1"/>
</dbReference>
<proteinExistence type="predicted"/>
<dbReference type="CDD" id="cd07247">
    <property type="entry name" value="SgaA_N_like"/>
    <property type="match status" value="1"/>
</dbReference>
<dbReference type="EMBL" id="MUMY01000027">
    <property type="protein sequence ID" value="ONM46315.1"/>
    <property type="molecule type" value="Genomic_DNA"/>
</dbReference>
<dbReference type="Proteomes" id="UP000188836">
    <property type="component" value="Unassembled WGS sequence"/>
</dbReference>
<feature type="domain" description="VOC" evidence="1">
    <location>
        <begin position="8"/>
        <end position="124"/>
    </location>
</feature>